<evidence type="ECO:0008006" key="3">
    <source>
        <dbReference type="Google" id="ProtNLM"/>
    </source>
</evidence>
<evidence type="ECO:0000313" key="1">
    <source>
        <dbReference type="EnsemblPlants" id="OBART03G29390.1"/>
    </source>
</evidence>
<keyword evidence="2" id="KW-1185">Reference proteome</keyword>
<organism evidence="1">
    <name type="scientific">Oryza barthii</name>
    <dbReference type="NCBI Taxonomy" id="65489"/>
    <lineage>
        <taxon>Eukaryota</taxon>
        <taxon>Viridiplantae</taxon>
        <taxon>Streptophyta</taxon>
        <taxon>Embryophyta</taxon>
        <taxon>Tracheophyta</taxon>
        <taxon>Spermatophyta</taxon>
        <taxon>Magnoliopsida</taxon>
        <taxon>Liliopsida</taxon>
        <taxon>Poales</taxon>
        <taxon>Poaceae</taxon>
        <taxon>BOP clade</taxon>
        <taxon>Oryzoideae</taxon>
        <taxon>Oryzeae</taxon>
        <taxon>Oryzinae</taxon>
        <taxon>Oryza</taxon>
    </lineage>
</organism>
<accession>A0A0D3FMD1</accession>
<reference evidence="1" key="2">
    <citation type="submission" date="2015-03" db="UniProtKB">
        <authorList>
            <consortium name="EnsemblPlants"/>
        </authorList>
    </citation>
    <scope>IDENTIFICATION</scope>
</reference>
<dbReference type="STRING" id="65489.A0A0D3FMD1"/>
<protein>
    <recommendedName>
        <fullName evidence="3">F-box associated domain-containing protein</fullName>
    </recommendedName>
</protein>
<sequence length="190" mass="22971">MATEYLYDRYNGVYWQGALYVLCQTDFVMRYEFIILLYFARQISYQVIKLPMNNEVSPYKNHFLGKSMRGVHYALIDNEHRLRVSFLNKSCGQMTWELKHDKDLSFLLGCQEICIQNDGPWTLHYKNYFGHSSQNGVEEYYEAYREYITRRYCYEYDNASYKNHCEDIEKDVVVRVNKFEWDSDNDDIYS</sequence>
<dbReference type="Proteomes" id="UP000026960">
    <property type="component" value="Chromosome 3"/>
</dbReference>
<proteinExistence type="predicted"/>
<dbReference type="HOGENOM" id="CLU_123044_0_0_1"/>
<dbReference type="PANTHER" id="PTHR34591">
    <property type="entry name" value="OS03G0653100 PROTEIN-RELATED"/>
    <property type="match status" value="1"/>
</dbReference>
<evidence type="ECO:0000313" key="2">
    <source>
        <dbReference type="Proteomes" id="UP000026960"/>
    </source>
</evidence>
<name>A0A0D3FMD1_9ORYZ</name>
<reference evidence="1" key="1">
    <citation type="journal article" date="2009" name="Rice">
        <title>De Novo Next Generation Sequencing of Plant Genomes.</title>
        <authorList>
            <person name="Rounsley S."/>
            <person name="Marri P.R."/>
            <person name="Yu Y."/>
            <person name="He R."/>
            <person name="Sisneros N."/>
            <person name="Goicoechea J.L."/>
            <person name="Lee S.J."/>
            <person name="Angelova A."/>
            <person name="Kudrna D."/>
            <person name="Luo M."/>
            <person name="Affourtit J."/>
            <person name="Desany B."/>
            <person name="Knight J."/>
            <person name="Niazi F."/>
            <person name="Egholm M."/>
            <person name="Wing R.A."/>
        </authorList>
    </citation>
    <scope>NUCLEOTIDE SEQUENCE [LARGE SCALE GENOMIC DNA]</scope>
    <source>
        <strain evidence="1">cv. IRGC 105608</strain>
    </source>
</reference>
<dbReference type="Gramene" id="OBART03G29390.1">
    <property type="protein sequence ID" value="OBART03G29390.1"/>
    <property type="gene ID" value="OBART03G29390"/>
</dbReference>
<dbReference type="AlphaFoldDB" id="A0A0D3FMD1"/>
<dbReference type="PaxDb" id="65489-OBART03G29390.1"/>
<dbReference type="EnsemblPlants" id="OBART03G29390.1">
    <property type="protein sequence ID" value="OBART03G29390.1"/>
    <property type="gene ID" value="OBART03G29390"/>
</dbReference>